<proteinExistence type="predicted"/>
<dbReference type="OrthoDB" id="5121906at2"/>
<dbReference type="RefSeq" id="WP_010307036.1">
    <property type="nucleotide sequence ID" value="NZ_CP061007.1"/>
</dbReference>
<gene>
    <name evidence="1" type="ORF">A8926_7440</name>
</gene>
<keyword evidence="2" id="KW-1185">Reference proteome</keyword>
<evidence type="ECO:0000313" key="1">
    <source>
        <dbReference type="EMBL" id="PKW19276.1"/>
    </source>
</evidence>
<protein>
    <submittedName>
        <fullName evidence="1">Uncharacterized protein</fullName>
    </submittedName>
</protein>
<dbReference type="AlphaFoldDB" id="A0A2N3Y8M2"/>
<dbReference type="Proteomes" id="UP000233786">
    <property type="component" value="Unassembled WGS sequence"/>
</dbReference>
<comment type="caution">
    <text evidence="1">The sequence shown here is derived from an EMBL/GenBank/DDBJ whole genome shotgun (WGS) entry which is preliminary data.</text>
</comment>
<accession>A0A2N3Y8M2</accession>
<name>A0A2N3Y8M2_SACSN</name>
<evidence type="ECO:0000313" key="2">
    <source>
        <dbReference type="Proteomes" id="UP000233786"/>
    </source>
</evidence>
<reference evidence="1" key="1">
    <citation type="submission" date="2017-12" db="EMBL/GenBank/DDBJ databases">
        <title>Sequencing the genomes of 1000 Actinobacteria strains.</title>
        <authorList>
            <person name="Klenk H.-P."/>
        </authorList>
    </citation>
    <scope>NUCLEOTIDE SEQUENCE [LARGE SCALE GENOMIC DNA]</scope>
    <source>
        <strain evidence="1">DSM 44228</strain>
    </source>
</reference>
<dbReference type="EMBL" id="PJNB01000001">
    <property type="protein sequence ID" value="PKW19276.1"/>
    <property type="molecule type" value="Genomic_DNA"/>
</dbReference>
<organism evidence="1 2">
    <name type="scientific">Saccharopolyspora spinosa</name>
    <dbReference type="NCBI Taxonomy" id="60894"/>
    <lineage>
        <taxon>Bacteria</taxon>
        <taxon>Bacillati</taxon>
        <taxon>Actinomycetota</taxon>
        <taxon>Actinomycetes</taxon>
        <taxon>Pseudonocardiales</taxon>
        <taxon>Pseudonocardiaceae</taxon>
        <taxon>Saccharopolyspora</taxon>
    </lineage>
</organism>
<sequence length="100" mass="11824">MEVNPVDERDVTIEDDHPVFRVYMWSQPFPNVHVPPERVGWWNYAYELKECDVHQAIAWAQDNLAEGGRYTLYVCYRREDGRLTAVRIAGTEPTRIDRSR</sequence>